<sequence length="206" mass="23862">MSSLISFIIPTTRPENKTLESFFQIDVPEGYKLEFLFIIDDPKKNVENLYGLSQKYQNFHIKIIRNERNLGASASRNIGIDNASGKFILFIDDDCIVSRDILIEYIKAYRKNPDSPGYIGITGTPEPYSSFEHAVELSDMLHFFKIAQLKREFYWGVTANLFLKREAINKIRFPKNYPKKGGGEDINFCLKIIENYNKKHNHALNQ</sequence>
<dbReference type="GO" id="GO:0016757">
    <property type="term" value="F:glycosyltransferase activity"/>
    <property type="evidence" value="ECO:0007669"/>
    <property type="project" value="UniProtKB-KW"/>
</dbReference>
<gene>
    <name evidence="5" type="ORF">LCGC14_2809490</name>
</gene>
<evidence type="ECO:0000313" key="5">
    <source>
        <dbReference type="EMBL" id="KKK81831.1"/>
    </source>
</evidence>
<protein>
    <recommendedName>
        <fullName evidence="4">Glycosyltransferase 2-like domain-containing protein</fullName>
    </recommendedName>
</protein>
<reference evidence="5" key="1">
    <citation type="journal article" date="2015" name="Nature">
        <title>Complex archaea that bridge the gap between prokaryotes and eukaryotes.</title>
        <authorList>
            <person name="Spang A."/>
            <person name="Saw J.H."/>
            <person name="Jorgensen S.L."/>
            <person name="Zaremba-Niedzwiedzka K."/>
            <person name="Martijn J."/>
            <person name="Lind A.E."/>
            <person name="van Eijk R."/>
            <person name="Schleper C."/>
            <person name="Guy L."/>
            <person name="Ettema T.J."/>
        </authorList>
    </citation>
    <scope>NUCLEOTIDE SEQUENCE</scope>
</reference>
<dbReference type="PANTHER" id="PTHR43179">
    <property type="entry name" value="RHAMNOSYLTRANSFERASE WBBL"/>
    <property type="match status" value="1"/>
</dbReference>
<keyword evidence="2" id="KW-0328">Glycosyltransferase</keyword>
<dbReference type="AlphaFoldDB" id="A0A0F9BBK1"/>
<feature type="non-terminal residue" evidence="5">
    <location>
        <position position="206"/>
    </location>
</feature>
<evidence type="ECO:0000259" key="4">
    <source>
        <dbReference type="Pfam" id="PF00535"/>
    </source>
</evidence>
<comment type="caution">
    <text evidence="5">The sequence shown here is derived from an EMBL/GenBank/DDBJ whole genome shotgun (WGS) entry which is preliminary data.</text>
</comment>
<evidence type="ECO:0000256" key="3">
    <source>
        <dbReference type="ARBA" id="ARBA00022679"/>
    </source>
</evidence>
<dbReference type="CDD" id="cd00761">
    <property type="entry name" value="Glyco_tranf_GTA_type"/>
    <property type="match status" value="1"/>
</dbReference>
<dbReference type="InterPro" id="IPR029044">
    <property type="entry name" value="Nucleotide-diphossugar_trans"/>
</dbReference>
<dbReference type="SUPFAM" id="SSF53448">
    <property type="entry name" value="Nucleotide-diphospho-sugar transferases"/>
    <property type="match status" value="1"/>
</dbReference>
<proteinExistence type="inferred from homology"/>
<evidence type="ECO:0000256" key="2">
    <source>
        <dbReference type="ARBA" id="ARBA00022676"/>
    </source>
</evidence>
<evidence type="ECO:0000256" key="1">
    <source>
        <dbReference type="ARBA" id="ARBA00006739"/>
    </source>
</evidence>
<dbReference type="Gene3D" id="3.90.550.10">
    <property type="entry name" value="Spore Coat Polysaccharide Biosynthesis Protein SpsA, Chain A"/>
    <property type="match status" value="1"/>
</dbReference>
<dbReference type="PANTHER" id="PTHR43179:SF12">
    <property type="entry name" value="GALACTOFURANOSYLTRANSFERASE GLFT2"/>
    <property type="match status" value="1"/>
</dbReference>
<dbReference type="Pfam" id="PF00535">
    <property type="entry name" value="Glycos_transf_2"/>
    <property type="match status" value="1"/>
</dbReference>
<feature type="domain" description="Glycosyltransferase 2-like" evidence="4">
    <location>
        <begin position="17"/>
        <end position="170"/>
    </location>
</feature>
<name>A0A0F9BBK1_9ZZZZ</name>
<organism evidence="5">
    <name type="scientific">marine sediment metagenome</name>
    <dbReference type="NCBI Taxonomy" id="412755"/>
    <lineage>
        <taxon>unclassified sequences</taxon>
        <taxon>metagenomes</taxon>
        <taxon>ecological metagenomes</taxon>
    </lineage>
</organism>
<dbReference type="InterPro" id="IPR001173">
    <property type="entry name" value="Glyco_trans_2-like"/>
</dbReference>
<keyword evidence="3" id="KW-0808">Transferase</keyword>
<comment type="similarity">
    <text evidence="1">Belongs to the glycosyltransferase 2 family.</text>
</comment>
<accession>A0A0F9BBK1</accession>
<dbReference type="EMBL" id="LAZR01052948">
    <property type="protein sequence ID" value="KKK81831.1"/>
    <property type="molecule type" value="Genomic_DNA"/>
</dbReference>